<name>A0A6C0BQS7_9ZZZZ</name>
<dbReference type="AlphaFoldDB" id="A0A6C0BQS7"/>
<feature type="compositionally biased region" description="Basic residues" evidence="1">
    <location>
        <begin position="117"/>
        <end position="138"/>
    </location>
</feature>
<feature type="region of interest" description="Disordered" evidence="1">
    <location>
        <begin position="34"/>
        <end position="60"/>
    </location>
</feature>
<evidence type="ECO:0000313" key="2">
    <source>
        <dbReference type="EMBL" id="QHS94805.1"/>
    </source>
</evidence>
<dbReference type="EMBL" id="MN739233">
    <property type="protein sequence ID" value="QHS94805.1"/>
    <property type="molecule type" value="Genomic_DNA"/>
</dbReference>
<feature type="region of interest" description="Disordered" evidence="1">
    <location>
        <begin position="116"/>
        <end position="138"/>
    </location>
</feature>
<protein>
    <recommendedName>
        <fullName evidence="3">DUF5872 domain-containing protein</fullName>
    </recommendedName>
</protein>
<proteinExistence type="predicted"/>
<evidence type="ECO:0008006" key="3">
    <source>
        <dbReference type="Google" id="ProtNLM"/>
    </source>
</evidence>
<evidence type="ECO:0000256" key="1">
    <source>
        <dbReference type="SAM" id="MobiDB-lite"/>
    </source>
</evidence>
<sequence>MAIKSKKKWSRKYKKSINCKKPKGFSQKQYCKYGKNKRKTRKTRKTRRRKGGVEPTKLNLNINDANDNMLYVPVVNRAYKSEPLGANNDLATIRSDGKTPVINPSFNFDEIALKATNKIKPHHPSGGKSKKRIRKHNR</sequence>
<organism evidence="2">
    <name type="scientific">viral metagenome</name>
    <dbReference type="NCBI Taxonomy" id="1070528"/>
    <lineage>
        <taxon>unclassified sequences</taxon>
        <taxon>metagenomes</taxon>
        <taxon>organismal metagenomes</taxon>
    </lineage>
</organism>
<accession>A0A6C0BQS7</accession>
<reference evidence="2" key="1">
    <citation type="journal article" date="2020" name="Nature">
        <title>Giant virus diversity and host interactions through global metagenomics.</title>
        <authorList>
            <person name="Schulz F."/>
            <person name="Roux S."/>
            <person name="Paez-Espino D."/>
            <person name="Jungbluth S."/>
            <person name="Walsh D.A."/>
            <person name="Denef V.J."/>
            <person name="McMahon K.D."/>
            <person name="Konstantinidis K.T."/>
            <person name="Eloe-Fadrosh E.A."/>
            <person name="Kyrpides N.C."/>
            <person name="Woyke T."/>
        </authorList>
    </citation>
    <scope>NUCLEOTIDE SEQUENCE</scope>
    <source>
        <strain evidence="2">GVMAG-M-3300018428-16</strain>
    </source>
</reference>
<feature type="compositionally biased region" description="Basic residues" evidence="1">
    <location>
        <begin position="34"/>
        <end position="50"/>
    </location>
</feature>